<keyword evidence="2 3" id="KW-0808">Transferase</keyword>
<dbReference type="InterPro" id="IPR002213">
    <property type="entry name" value="UDP_glucos_trans"/>
</dbReference>
<evidence type="ECO:0000313" key="5">
    <source>
        <dbReference type="EMBL" id="KAF8690722.1"/>
    </source>
</evidence>
<dbReference type="GO" id="GO:0080044">
    <property type="term" value="F:quercetin 7-O-glucosyltransferase activity"/>
    <property type="evidence" value="ECO:0007669"/>
    <property type="project" value="TreeGrafter"/>
</dbReference>
<evidence type="ECO:0000313" key="6">
    <source>
        <dbReference type="Proteomes" id="UP000636709"/>
    </source>
</evidence>
<dbReference type="Gene3D" id="3.40.50.2000">
    <property type="entry name" value="Glycogen Phosphorylase B"/>
    <property type="match status" value="2"/>
</dbReference>
<dbReference type="PANTHER" id="PTHR11926:SF1161">
    <property type="entry name" value="GLYCOSYLTRANSFERASE"/>
    <property type="match status" value="1"/>
</dbReference>
<feature type="compositionally biased region" description="Basic and acidic residues" evidence="4">
    <location>
        <begin position="121"/>
        <end position="144"/>
    </location>
</feature>
<dbReference type="SUPFAM" id="SSF53756">
    <property type="entry name" value="UDP-Glycosyltransferase/glycogen phosphorylase"/>
    <property type="match status" value="1"/>
</dbReference>
<dbReference type="PANTHER" id="PTHR11926">
    <property type="entry name" value="GLUCOSYL/GLUCURONOSYL TRANSFERASES"/>
    <property type="match status" value="1"/>
</dbReference>
<sequence>MGGARPGEFAARLARCGSPYLWVLRPEMAAEVAGGEGLVVPWCAQEAVLGHPAVGLFVTHCGWNSILESVAAGVPVLGCPVLSEQTTNWRQASSTAAWGIGAELPQGAGREEVEAMVREMMGGRKGKEARERTREWKRKAEASAREGGSSWENIARFVEDVLLKVKETTTT</sequence>
<keyword evidence="3" id="KW-0328">Glycosyltransferase</keyword>
<feature type="region of interest" description="Disordered" evidence="4">
    <location>
        <begin position="121"/>
        <end position="146"/>
    </location>
</feature>
<proteinExistence type="inferred from homology"/>
<evidence type="ECO:0000256" key="3">
    <source>
        <dbReference type="RuleBase" id="RU003718"/>
    </source>
</evidence>
<accession>A0A835B8B5</accession>
<evidence type="ECO:0000256" key="2">
    <source>
        <dbReference type="ARBA" id="ARBA00022679"/>
    </source>
</evidence>
<dbReference type="EMBL" id="JACEFO010001972">
    <property type="protein sequence ID" value="KAF8690722.1"/>
    <property type="molecule type" value="Genomic_DNA"/>
</dbReference>
<comment type="caution">
    <text evidence="5">The sequence shown here is derived from an EMBL/GenBank/DDBJ whole genome shotgun (WGS) entry which is preliminary data.</text>
</comment>
<evidence type="ECO:0000256" key="4">
    <source>
        <dbReference type="SAM" id="MobiDB-lite"/>
    </source>
</evidence>
<dbReference type="OrthoDB" id="784214at2759"/>
<reference evidence="5" key="1">
    <citation type="submission" date="2020-07" db="EMBL/GenBank/DDBJ databases">
        <title>Genome sequence and genetic diversity analysis of an under-domesticated orphan crop, white fonio (Digitaria exilis).</title>
        <authorList>
            <person name="Bennetzen J.L."/>
            <person name="Chen S."/>
            <person name="Ma X."/>
            <person name="Wang X."/>
            <person name="Yssel A.E.J."/>
            <person name="Chaluvadi S.R."/>
            <person name="Johnson M."/>
            <person name="Gangashetty P."/>
            <person name="Hamidou F."/>
            <person name="Sanogo M.D."/>
            <person name="Zwaenepoel A."/>
            <person name="Wallace J."/>
            <person name="Van De Peer Y."/>
            <person name="Van Deynze A."/>
        </authorList>
    </citation>
    <scope>NUCLEOTIDE SEQUENCE</scope>
    <source>
        <tissue evidence="5">Leaves</tissue>
    </source>
</reference>
<dbReference type="GO" id="GO:0080043">
    <property type="term" value="F:quercetin 3-O-glucosyltransferase activity"/>
    <property type="evidence" value="ECO:0007669"/>
    <property type="project" value="TreeGrafter"/>
</dbReference>
<gene>
    <name evidence="5" type="ORF">HU200_041101</name>
</gene>
<keyword evidence="6" id="KW-1185">Reference proteome</keyword>
<evidence type="ECO:0000256" key="1">
    <source>
        <dbReference type="ARBA" id="ARBA00009995"/>
    </source>
</evidence>
<name>A0A835B8B5_9POAL</name>
<dbReference type="InterPro" id="IPR035595">
    <property type="entry name" value="UDP_glycos_trans_CS"/>
</dbReference>
<organism evidence="5 6">
    <name type="scientific">Digitaria exilis</name>
    <dbReference type="NCBI Taxonomy" id="1010633"/>
    <lineage>
        <taxon>Eukaryota</taxon>
        <taxon>Viridiplantae</taxon>
        <taxon>Streptophyta</taxon>
        <taxon>Embryophyta</taxon>
        <taxon>Tracheophyta</taxon>
        <taxon>Spermatophyta</taxon>
        <taxon>Magnoliopsida</taxon>
        <taxon>Liliopsida</taxon>
        <taxon>Poales</taxon>
        <taxon>Poaceae</taxon>
        <taxon>PACMAD clade</taxon>
        <taxon>Panicoideae</taxon>
        <taxon>Panicodae</taxon>
        <taxon>Paniceae</taxon>
        <taxon>Anthephorinae</taxon>
        <taxon>Digitaria</taxon>
    </lineage>
</organism>
<evidence type="ECO:0008006" key="7">
    <source>
        <dbReference type="Google" id="ProtNLM"/>
    </source>
</evidence>
<protein>
    <recommendedName>
        <fullName evidence="7">UDP-glycosyltransferases domain-containing protein</fullName>
    </recommendedName>
</protein>
<dbReference type="Pfam" id="PF00201">
    <property type="entry name" value="UDPGT"/>
    <property type="match status" value="1"/>
</dbReference>
<dbReference type="Proteomes" id="UP000636709">
    <property type="component" value="Unassembled WGS sequence"/>
</dbReference>
<dbReference type="PROSITE" id="PS00375">
    <property type="entry name" value="UDPGT"/>
    <property type="match status" value="1"/>
</dbReference>
<dbReference type="AlphaFoldDB" id="A0A835B8B5"/>
<dbReference type="CDD" id="cd03784">
    <property type="entry name" value="GT1_Gtf-like"/>
    <property type="match status" value="1"/>
</dbReference>
<comment type="similarity">
    <text evidence="1 3">Belongs to the UDP-glycosyltransferase family.</text>
</comment>